<evidence type="ECO:0000313" key="1">
    <source>
        <dbReference type="EMBL" id="SDZ65403.1"/>
    </source>
</evidence>
<sequence>MPHRRVIGLGPGIVRILLCPRAKADGNPLYAHEYVRMLIEQGALRQSGRGWFLEMRLDLPIPDSVHAVIGNRVDLLDPEGRTALFAAAVVGMVFWPGAAFGSSGRCVSVKAACLACWT</sequence>
<accession>A0A1H3USH7</accession>
<protein>
    <submittedName>
        <fullName evidence="1">Uncharacterized protein</fullName>
    </submittedName>
</protein>
<dbReference type="AlphaFoldDB" id="A0A1H3USH7"/>
<organism evidence="1 2">
    <name type="scientific">Asanoa ishikariensis</name>
    <dbReference type="NCBI Taxonomy" id="137265"/>
    <lineage>
        <taxon>Bacteria</taxon>
        <taxon>Bacillati</taxon>
        <taxon>Actinomycetota</taxon>
        <taxon>Actinomycetes</taxon>
        <taxon>Micromonosporales</taxon>
        <taxon>Micromonosporaceae</taxon>
        <taxon>Asanoa</taxon>
    </lineage>
</organism>
<name>A0A1H3USH7_9ACTN</name>
<dbReference type="EMBL" id="FNQB01000005">
    <property type="protein sequence ID" value="SDZ65403.1"/>
    <property type="molecule type" value="Genomic_DNA"/>
</dbReference>
<dbReference type="STRING" id="137265.SAMN05421684_8019"/>
<keyword evidence="2" id="KW-1185">Reference proteome</keyword>
<dbReference type="Proteomes" id="UP000199632">
    <property type="component" value="Unassembled WGS sequence"/>
</dbReference>
<gene>
    <name evidence="1" type="ORF">SAMN05421684_8019</name>
</gene>
<reference evidence="2" key="1">
    <citation type="submission" date="2016-10" db="EMBL/GenBank/DDBJ databases">
        <authorList>
            <person name="Varghese N."/>
            <person name="Submissions S."/>
        </authorList>
    </citation>
    <scope>NUCLEOTIDE SEQUENCE [LARGE SCALE GENOMIC DNA]</scope>
    <source>
        <strain evidence="2">DSM 44718</strain>
    </source>
</reference>
<evidence type="ECO:0000313" key="2">
    <source>
        <dbReference type="Proteomes" id="UP000199632"/>
    </source>
</evidence>
<proteinExistence type="predicted"/>